<dbReference type="InterPro" id="IPR012296">
    <property type="entry name" value="Nuclease_put_TT1808"/>
</dbReference>
<dbReference type="AlphaFoldDB" id="A0A368JQP0"/>
<comment type="caution">
    <text evidence="1">The sequence shown here is derived from an EMBL/GenBank/DDBJ whole genome shotgun (WGS) entry which is preliminary data.</text>
</comment>
<evidence type="ECO:0000313" key="1">
    <source>
        <dbReference type="EMBL" id="RCR69296.1"/>
    </source>
</evidence>
<name>A0A368JQP0_9BACT</name>
<dbReference type="Gene3D" id="3.90.1570.10">
    <property type="entry name" value="tt1808, chain A"/>
    <property type="match status" value="1"/>
</dbReference>
<dbReference type="OrthoDB" id="942191at2"/>
<protein>
    <submittedName>
        <fullName evidence="1">Uma2 family endonuclease</fullName>
    </submittedName>
</protein>
<accession>A0A368JQP0</accession>
<keyword evidence="1" id="KW-0378">Hydrolase</keyword>
<dbReference type="Proteomes" id="UP000253383">
    <property type="component" value="Unassembled WGS sequence"/>
</dbReference>
<proteinExistence type="predicted"/>
<dbReference type="RefSeq" id="WP_114406467.1">
    <property type="nucleotide sequence ID" value="NZ_QOWE01000009.1"/>
</dbReference>
<gene>
    <name evidence="1" type="ORF">DUE52_13160</name>
</gene>
<dbReference type="GO" id="GO:0004519">
    <property type="term" value="F:endonuclease activity"/>
    <property type="evidence" value="ECO:0007669"/>
    <property type="project" value="UniProtKB-KW"/>
</dbReference>
<sequence>MGTIVFKEQIKRRNPKVPDSLIYEKLGRRTLYYKGYKDVLAGRKTPEEIMGCSDIQGAVVAALLGYLYTNINRKAYLLTTNEVGLLMPNLGRTANDIAIFDRNTITELHGKYFKIPPKVVIEFDIKVDVEEYAAGDQDYIWDKTDKLLAFGVERVIWITTTARKVFVAARNEPWITQTWSDDVTVLEGCTLNLAELLKEEGIAF</sequence>
<reference evidence="1 2" key="1">
    <citation type="submission" date="2018-07" db="EMBL/GenBank/DDBJ databases">
        <title>Genome analysis of Larkinella rosea.</title>
        <authorList>
            <person name="Zhou Z."/>
            <person name="Wang G."/>
        </authorList>
    </citation>
    <scope>NUCLEOTIDE SEQUENCE [LARGE SCALE GENOMIC DNA]</scope>
    <source>
        <strain evidence="2">zzj9</strain>
    </source>
</reference>
<dbReference type="EMBL" id="QOWE01000009">
    <property type="protein sequence ID" value="RCR69296.1"/>
    <property type="molecule type" value="Genomic_DNA"/>
</dbReference>
<organism evidence="1 2">
    <name type="scientific">Larkinella punicea</name>
    <dbReference type="NCBI Taxonomy" id="2315727"/>
    <lineage>
        <taxon>Bacteria</taxon>
        <taxon>Pseudomonadati</taxon>
        <taxon>Bacteroidota</taxon>
        <taxon>Cytophagia</taxon>
        <taxon>Cytophagales</taxon>
        <taxon>Spirosomataceae</taxon>
        <taxon>Larkinella</taxon>
    </lineage>
</organism>
<keyword evidence="1" id="KW-0255">Endonuclease</keyword>
<keyword evidence="2" id="KW-1185">Reference proteome</keyword>
<keyword evidence="1" id="KW-0540">Nuclease</keyword>
<evidence type="ECO:0000313" key="2">
    <source>
        <dbReference type="Proteomes" id="UP000253383"/>
    </source>
</evidence>